<gene>
    <name evidence="2" type="ORF">I6M88_11090</name>
</gene>
<evidence type="ECO:0000313" key="3">
    <source>
        <dbReference type="Proteomes" id="UP000746649"/>
    </source>
</evidence>
<sequence>MKWLFVQRINLLLSIAILIVAVSPFVWNALTSPRMMRGANVEGTFQMGFYDLKSQSKETYDAHLKTTRGTILITLISPNDNQFVLKGTFTPTQRRNNRLYFYLTPIYYSKAQNLLMVDNLVDQLMHTIFWMEPLSLGDQPLVVGESGSIFLYPLRRS</sequence>
<accession>A0ABS0ZRS5</accession>
<dbReference type="EMBL" id="JADWND010000004">
    <property type="protein sequence ID" value="MBJ8381514.1"/>
    <property type="molecule type" value="Genomic_DNA"/>
</dbReference>
<comment type="caution">
    <text evidence="2">The sequence shown here is derived from an EMBL/GenBank/DDBJ whole genome shotgun (WGS) entry which is preliminary data.</text>
</comment>
<proteinExistence type="predicted"/>
<evidence type="ECO:0000313" key="2">
    <source>
        <dbReference type="EMBL" id="MBJ8381514.1"/>
    </source>
</evidence>
<evidence type="ECO:0000256" key="1">
    <source>
        <dbReference type="SAM" id="Phobius"/>
    </source>
</evidence>
<organism evidence="2 3">
    <name type="scientific">Citrobacter sedlakii</name>
    <dbReference type="NCBI Taxonomy" id="67826"/>
    <lineage>
        <taxon>Bacteria</taxon>
        <taxon>Pseudomonadati</taxon>
        <taxon>Pseudomonadota</taxon>
        <taxon>Gammaproteobacteria</taxon>
        <taxon>Enterobacterales</taxon>
        <taxon>Enterobacteriaceae</taxon>
        <taxon>Citrobacter</taxon>
        <taxon>Citrobacter freundii complex</taxon>
    </lineage>
</organism>
<dbReference type="RefSeq" id="WP_042289092.1">
    <property type="nucleotide sequence ID" value="NZ_CABLBY010000009.1"/>
</dbReference>
<feature type="transmembrane region" description="Helical" evidence="1">
    <location>
        <begin position="12"/>
        <end position="30"/>
    </location>
</feature>
<name>A0ABS0ZRS5_9ENTR</name>
<dbReference type="Proteomes" id="UP000746649">
    <property type="component" value="Unassembled WGS sequence"/>
</dbReference>
<keyword evidence="1" id="KW-1133">Transmembrane helix</keyword>
<keyword evidence="1" id="KW-0812">Transmembrane</keyword>
<protein>
    <submittedName>
        <fullName evidence="2">Uncharacterized protein</fullName>
    </submittedName>
</protein>
<keyword evidence="1" id="KW-0472">Membrane</keyword>
<reference evidence="2 3" key="1">
    <citation type="submission" date="2020-11" db="EMBL/GenBank/DDBJ databases">
        <title>Enhanced detection system for hospital associated transmission using whole genome sequencing surveillance.</title>
        <authorList>
            <person name="Harrison L.H."/>
            <person name="Van Tyne D."/>
            <person name="Marsh J.W."/>
            <person name="Griffith M.P."/>
            <person name="Snyder D.J."/>
            <person name="Cooper V.S."/>
            <person name="Mustapha M."/>
        </authorList>
    </citation>
    <scope>NUCLEOTIDE SEQUENCE [LARGE SCALE GENOMIC DNA]</scope>
    <source>
        <strain evidence="2 3">CB00117</strain>
    </source>
</reference>
<keyword evidence="3" id="KW-1185">Reference proteome</keyword>